<keyword evidence="1" id="KW-1133">Transmembrane helix</keyword>
<dbReference type="EMBL" id="CP104064">
    <property type="protein sequence ID" value="WAH39114.1"/>
    <property type="molecule type" value="Genomic_DNA"/>
</dbReference>
<dbReference type="Pfam" id="PF06207">
    <property type="entry name" value="DUF1002"/>
    <property type="match status" value="1"/>
</dbReference>
<organism evidence="2 3">
    <name type="scientific">Alicyclobacillus dauci</name>
    <dbReference type="NCBI Taxonomy" id="1475485"/>
    <lineage>
        <taxon>Bacteria</taxon>
        <taxon>Bacillati</taxon>
        <taxon>Bacillota</taxon>
        <taxon>Bacilli</taxon>
        <taxon>Bacillales</taxon>
        <taxon>Alicyclobacillaceae</taxon>
        <taxon>Alicyclobacillus</taxon>
    </lineage>
</organism>
<reference evidence="2" key="1">
    <citation type="submission" date="2022-08" db="EMBL/GenBank/DDBJ databases">
        <title>Alicyclobacillus dauci DSM2870, complete genome.</title>
        <authorList>
            <person name="Wang Q."/>
            <person name="Cai R."/>
            <person name="Wang Z."/>
        </authorList>
    </citation>
    <scope>NUCLEOTIDE SEQUENCE</scope>
    <source>
        <strain evidence="2">DSM 28700</strain>
    </source>
</reference>
<evidence type="ECO:0000313" key="2">
    <source>
        <dbReference type="EMBL" id="WAH39114.1"/>
    </source>
</evidence>
<keyword evidence="1" id="KW-0472">Membrane</keyword>
<protein>
    <submittedName>
        <fullName evidence="2">DUF1002 domain-containing protein</fullName>
    </submittedName>
</protein>
<proteinExistence type="predicted"/>
<name>A0ABY6Z8I8_9BACL</name>
<dbReference type="RefSeq" id="WP_268046771.1">
    <property type="nucleotide sequence ID" value="NZ_CP104064.1"/>
</dbReference>
<dbReference type="Proteomes" id="UP001164803">
    <property type="component" value="Chromosome"/>
</dbReference>
<evidence type="ECO:0000256" key="1">
    <source>
        <dbReference type="SAM" id="Phobius"/>
    </source>
</evidence>
<gene>
    <name evidence="2" type="ORF">NZD86_03100</name>
</gene>
<keyword evidence="1" id="KW-0812">Transmembrane</keyword>
<feature type="transmembrane region" description="Helical" evidence="1">
    <location>
        <begin position="34"/>
        <end position="52"/>
    </location>
</feature>
<accession>A0ABY6Z8I8</accession>
<keyword evidence="3" id="KW-1185">Reference proteome</keyword>
<sequence>MEVYTVKKCTLAEQMTIDFFEHDSKRGFEMKRKGIITGLLVVNFLFTPTVYADVSAGDRVITLGNDLTPSQKEQIENDFSETSSDQVVTVTHEDEETALSNVAPQAMIGTKAISSSLITFENPGYGVQVATNNITWVTSGMYENALLTAGVQNAKVFVDAPFPVSGTAALAGITKAFQAATGQSLNPTRTQVANQEMVQTAQLGQQIGNPNKAAQFMNELKQKVSQENPQTDQQYQDIINQVAKQMGITLTPDQMNTLVGLLKKINSLHIDWNTLSKEAINVGDNIHQFIQNHPKQTNAFFKFIQNITNAFSQLLKQIF</sequence>
<evidence type="ECO:0000313" key="3">
    <source>
        <dbReference type="Proteomes" id="UP001164803"/>
    </source>
</evidence>
<dbReference type="InterPro" id="IPR009343">
    <property type="entry name" value="DUF1002"/>
</dbReference>